<evidence type="ECO:0000256" key="3">
    <source>
        <dbReference type="ARBA" id="ARBA00024356"/>
    </source>
</evidence>
<evidence type="ECO:0000256" key="1">
    <source>
        <dbReference type="ARBA" id="ARBA00022676"/>
    </source>
</evidence>
<comment type="similarity">
    <text evidence="3">Belongs to the glycosyl hydrolase 130 family.</text>
</comment>
<reference evidence="4" key="1">
    <citation type="submission" date="2014-08" db="EMBL/GenBank/DDBJ databases">
        <title>Comparative genomics of the Paenibacillus odorifer group.</title>
        <authorList>
            <person name="den Bakker H.C."/>
            <person name="Tsai Y.-C.Y.-C."/>
            <person name="Martin N."/>
            <person name="Korlach J."/>
            <person name="Wiedmann M."/>
        </authorList>
    </citation>
    <scope>NUCLEOTIDE SEQUENCE [LARGE SCALE GENOMIC DNA]</scope>
    <source>
        <strain evidence="4">DSM 13188</strain>
    </source>
</reference>
<name>A0A089LDB0_PAEBO</name>
<keyword evidence="2" id="KW-0808">Transferase</keyword>
<dbReference type="InterPro" id="IPR007184">
    <property type="entry name" value="Mannoside_phosphorylase"/>
</dbReference>
<evidence type="ECO:0000313" key="5">
    <source>
        <dbReference type="Proteomes" id="UP000029518"/>
    </source>
</evidence>
<evidence type="ECO:0000313" key="4">
    <source>
        <dbReference type="EMBL" id="AIQ57143.1"/>
    </source>
</evidence>
<protein>
    <submittedName>
        <fullName evidence="4">Glycosidase</fullName>
    </submittedName>
</protein>
<dbReference type="KEGG" id="pbd:PBOR_09515"/>
<dbReference type="PANTHER" id="PTHR34106">
    <property type="entry name" value="GLYCOSIDASE"/>
    <property type="match status" value="1"/>
</dbReference>
<dbReference type="GO" id="GO:0016757">
    <property type="term" value="F:glycosyltransferase activity"/>
    <property type="evidence" value="ECO:0007669"/>
    <property type="project" value="UniProtKB-KW"/>
</dbReference>
<dbReference type="CDD" id="cd08993">
    <property type="entry name" value="GH130"/>
    <property type="match status" value="1"/>
</dbReference>
<dbReference type="Gene3D" id="2.115.10.20">
    <property type="entry name" value="Glycosyl hydrolase domain, family 43"/>
    <property type="match status" value="1"/>
</dbReference>
<dbReference type="AlphaFoldDB" id="A0A089LDB0"/>
<organism evidence="4 5">
    <name type="scientific">Paenibacillus borealis</name>
    <dbReference type="NCBI Taxonomy" id="160799"/>
    <lineage>
        <taxon>Bacteria</taxon>
        <taxon>Bacillati</taxon>
        <taxon>Bacillota</taxon>
        <taxon>Bacilli</taxon>
        <taxon>Bacillales</taxon>
        <taxon>Paenibacillaceae</taxon>
        <taxon>Paenibacillus</taxon>
    </lineage>
</organism>
<dbReference type="PIRSF" id="PIRSF016202">
    <property type="entry name" value="PH1107"/>
    <property type="match status" value="1"/>
</dbReference>
<keyword evidence="1" id="KW-0328">Glycosyltransferase</keyword>
<proteinExistence type="inferred from homology"/>
<dbReference type="SUPFAM" id="SSF75005">
    <property type="entry name" value="Arabinanase/levansucrase/invertase"/>
    <property type="match status" value="1"/>
</dbReference>
<keyword evidence="4" id="KW-0326">Glycosidase</keyword>
<keyword evidence="5" id="KW-1185">Reference proteome</keyword>
<dbReference type="PANTHER" id="PTHR34106:SF5">
    <property type="entry name" value="GLYCOSIDASE"/>
    <property type="match status" value="1"/>
</dbReference>
<dbReference type="EMBL" id="CP009285">
    <property type="protein sequence ID" value="AIQ57143.1"/>
    <property type="molecule type" value="Genomic_DNA"/>
</dbReference>
<sequence length="351" mass="39342">MICTDLSIIIFNFKEVHPMTLQVPANLQSAPFIQRYPANPVLDASKVPYPTALVFNAGVTKFNGRYVMIFRNDYGSLAEQTIEPHHTTDLGIAYSDDGLTWTAGPKPVFKMHDEEIIRAYDPRLTVIEGRCYMCFAVDTKHGIRGGIAVTDDLEHFEVLSLSTPDLRNMVLFPEKIGGNYVRLERPFTVYSRGGQDRFDAWISESPDLKYWGNSSLLLAVEHVPFANDKVGPAAPPVRTDKGWLTTFHAVDIDPSRGKHGWEPTWKKRYTAGIMLLDLDDPRKIIGMARQPLLAPETDYEIDGGFRNHVIFPGGMILEDNGEVKIYYGSADTIECLATAHVDDLISYCLKG</sequence>
<accession>A0A089LDB0</accession>
<dbReference type="HOGENOM" id="CLU_046648_0_0_9"/>
<dbReference type="GO" id="GO:0016798">
    <property type="term" value="F:hydrolase activity, acting on glycosyl bonds"/>
    <property type="evidence" value="ECO:0007669"/>
    <property type="project" value="UniProtKB-KW"/>
</dbReference>
<dbReference type="Pfam" id="PF04041">
    <property type="entry name" value="Glyco_hydro_130"/>
    <property type="match status" value="1"/>
</dbReference>
<gene>
    <name evidence="4" type="ORF">PBOR_09515</name>
</gene>
<evidence type="ECO:0000256" key="2">
    <source>
        <dbReference type="ARBA" id="ARBA00022679"/>
    </source>
</evidence>
<keyword evidence="4" id="KW-0378">Hydrolase</keyword>
<dbReference type="Proteomes" id="UP000029518">
    <property type="component" value="Chromosome"/>
</dbReference>
<dbReference type="InterPro" id="IPR023296">
    <property type="entry name" value="Glyco_hydro_beta-prop_sf"/>
</dbReference>